<evidence type="ECO:0000256" key="1">
    <source>
        <dbReference type="ARBA" id="ARBA00003323"/>
    </source>
</evidence>
<gene>
    <name evidence="9" type="primary">eif2b</name>
    <name evidence="12" type="ORF">DSO09_00990</name>
    <name evidence="11" type="ORF">EF809_03440</name>
</gene>
<keyword evidence="5 9" id="KW-0396">Initiation factor</keyword>
<evidence type="ECO:0000256" key="9">
    <source>
        <dbReference type="HAMAP-Rule" id="MF_00232"/>
    </source>
</evidence>
<evidence type="ECO:0000313" key="12">
    <source>
        <dbReference type="EMBL" id="TDA40208.1"/>
    </source>
</evidence>
<proteinExistence type="inferred from homology"/>
<comment type="subunit">
    <text evidence="3 9">Heterotrimer composed of an alpha, a beta and a gamma chain.</text>
</comment>
<organism evidence="12 14">
    <name type="scientific">Thermoproteota archaeon</name>
    <dbReference type="NCBI Taxonomy" id="2056631"/>
    <lineage>
        <taxon>Archaea</taxon>
        <taxon>Thermoproteota</taxon>
    </lineage>
</organism>
<dbReference type="Pfam" id="PF01873">
    <property type="entry name" value="eIF-5_eIF-2B"/>
    <property type="match status" value="1"/>
</dbReference>
<reference evidence="12 14" key="1">
    <citation type="journal article" date="2019" name="Nat. Microbiol.">
        <title>Expanding anaerobic alkane metabolism in the domain of Archaea.</title>
        <authorList>
            <person name="Wang Y."/>
            <person name="Wegener G."/>
            <person name="Hou J."/>
            <person name="Wang F."/>
            <person name="Xiao X."/>
        </authorList>
    </citation>
    <scope>NUCLEOTIDE SEQUENCE [LARGE SCALE GENOMIC DNA]</scope>
    <source>
        <strain evidence="12">WYZ-LMO11</strain>
    </source>
</reference>
<dbReference type="InterPro" id="IPR045196">
    <property type="entry name" value="IF2/IF5"/>
</dbReference>
<reference evidence="11 13" key="2">
    <citation type="journal article" date="2019" name="Nat. Microbiol.">
        <title>Wide diversity of methane and short-chain alkane metabolisms in uncultured archaea.</title>
        <authorList>
            <person name="Borrel G."/>
            <person name="Adam P.S."/>
            <person name="McKay L.J."/>
            <person name="Chen L.X."/>
            <person name="Sierra-Garcia I.N."/>
            <person name="Sieber C.M."/>
            <person name="Letourneur Q."/>
            <person name="Ghozlane A."/>
            <person name="Andersen G.L."/>
            <person name="Li W.J."/>
            <person name="Hallam S.J."/>
            <person name="Muyzer G."/>
            <person name="de Oliveira V.M."/>
            <person name="Inskeep W.P."/>
            <person name="Banfield J.F."/>
            <person name="Gribaldo S."/>
        </authorList>
    </citation>
    <scope>NUCLEOTIDE SEQUENCE [LARGE SCALE GENOMIC DNA]</scope>
    <source>
        <strain evidence="11">Verst-YHS</strain>
    </source>
</reference>
<evidence type="ECO:0000256" key="2">
    <source>
        <dbReference type="ARBA" id="ARBA00010397"/>
    </source>
</evidence>
<evidence type="ECO:0000256" key="3">
    <source>
        <dbReference type="ARBA" id="ARBA00011243"/>
    </source>
</evidence>
<dbReference type="InterPro" id="IPR002735">
    <property type="entry name" value="Transl_init_fac_IF2/IF5_dom"/>
</dbReference>
<dbReference type="EMBL" id="RXIH01000028">
    <property type="protein sequence ID" value="RZN56184.1"/>
    <property type="molecule type" value="Genomic_DNA"/>
</dbReference>
<dbReference type="PANTHER" id="PTHR23001:SF3">
    <property type="entry name" value="EUKARYOTIC TRANSLATION INITIATION FACTOR 2 SUBUNIT 2"/>
    <property type="match status" value="1"/>
</dbReference>
<dbReference type="InterPro" id="IPR016190">
    <property type="entry name" value="Transl_init_fac_IF2/IF5_Zn-bd"/>
</dbReference>
<evidence type="ECO:0000313" key="11">
    <source>
        <dbReference type="EMBL" id="RZN56184.1"/>
    </source>
</evidence>
<dbReference type="Gene3D" id="3.30.30.170">
    <property type="match status" value="1"/>
</dbReference>
<evidence type="ECO:0000256" key="8">
    <source>
        <dbReference type="ARBA" id="ARBA00032408"/>
    </source>
</evidence>
<dbReference type="InterPro" id="IPR016189">
    <property type="entry name" value="Transl_init_fac_IF2/IF5_N"/>
</dbReference>
<evidence type="ECO:0000313" key="13">
    <source>
        <dbReference type="Proteomes" id="UP000316080"/>
    </source>
</evidence>
<accession>A0A523BH06</accession>
<comment type="function">
    <text evidence="1 9">eIF-2 functions in the early steps of protein synthesis by forming a ternary complex with GTP and initiator tRNA.</text>
</comment>
<dbReference type="PANTHER" id="PTHR23001">
    <property type="entry name" value="EUKARYOTIC TRANSLATION INITIATION FACTOR"/>
    <property type="match status" value="1"/>
</dbReference>
<dbReference type="SUPFAM" id="SSF100966">
    <property type="entry name" value="Translation initiation factor 2 beta, aIF2beta, N-terminal domain"/>
    <property type="match status" value="1"/>
</dbReference>
<sequence>MNYETLLERALSKIPEKAKKYSKYEIPEVDSTIIGSRTVIHNFKEVAEKLNRNTDFLLKYLVRELATSGVIEETRVVLQGKFTKEQIDNLIKEFAKYYVICPSCGKLDTRIIKEGRLSFLICDVCGAKNPVKSLS</sequence>
<evidence type="ECO:0000256" key="4">
    <source>
        <dbReference type="ARBA" id="ARBA00022314"/>
    </source>
</evidence>
<evidence type="ECO:0000313" key="14">
    <source>
        <dbReference type="Proteomes" id="UP000317265"/>
    </source>
</evidence>
<keyword evidence="6 9" id="KW-0648">Protein biosynthesis</keyword>
<dbReference type="NCBIfam" id="TIGR00311">
    <property type="entry name" value="aIF-2beta"/>
    <property type="match status" value="1"/>
</dbReference>
<dbReference type="GO" id="GO:0003743">
    <property type="term" value="F:translation initiation factor activity"/>
    <property type="evidence" value="ECO:0007669"/>
    <property type="project" value="UniProtKB-UniRule"/>
</dbReference>
<dbReference type="InterPro" id="IPR004458">
    <property type="entry name" value="TIF2_bsu_arc"/>
</dbReference>
<dbReference type="Proteomes" id="UP000317265">
    <property type="component" value="Unassembled WGS sequence"/>
</dbReference>
<evidence type="ECO:0000256" key="5">
    <source>
        <dbReference type="ARBA" id="ARBA00022540"/>
    </source>
</evidence>
<dbReference type="HAMAP" id="MF_00232">
    <property type="entry name" value="eIF_2_beta"/>
    <property type="match status" value="1"/>
</dbReference>
<dbReference type="SUPFAM" id="SSF75689">
    <property type="entry name" value="Zinc-binding domain of translation initiation factor 2 beta"/>
    <property type="match status" value="1"/>
</dbReference>
<dbReference type="NCBIfam" id="NF003067">
    <property type="entry name" value="PRK03988.1"/>
    <property type="match status" value="1"/>
</dbReference>
<dbReference type="EMBL" id="QNVI01000012">
    <property type="protein sequence ID" value="TDA40208.1"/>
    <property type="molecule type" value="Genomic_DNA"/>
</dbReference>
<name>A0A523BH06_9CREN</name>
<comment type="caution">
    <text evidence="12">The sequence shown here is derived from an EMBL/GenBank/DDBJ whole genome shotgun (WGS) entry which is preliminary data.</text>
</comment>
<protein>
    <recommendedName>
        <fullName evidence="4 9">Translation initiation factor 2 subunit beta</fullName>
    </recommendedName>
    <alternativeName>
        <fullName evidence="7 9">aIF2-beta</fullName>
    </alternativeName>
    <alternativeName>
        <fullName evidence="8 9">eIF-2-beta</fullName>
    </alternativeName>
</protein>
<dbReference type="SMART" id="SM00653">
    <property type="entry name" value="eIF2B_5"/>
    <property type="match status" value="1"/>
</dbReference>
<comment type="similarity">
    <text evidence="2 9">Belongs to the eIF-2-beta/eIF-5 family.</text>
</comment>
<evidence type="ECO:0000256" key="6">
    <source>
        <dbReference type="ARBA" id="ARBA00022917"/>
    </source>
</evidence>
<dbReference type="AlphaFoldDB" id="A0A523BH06"/>
<evidence type="ECO:0000256" key="7">
    <source>
        <dbReference type="ARBA" id="ARBA00031466"/>
    </source>
</evidence>
<evidence type="ECO:0000259" key="10">
    <source>
        <dbReference type="SMART" id="SM00653"/>
    </source>
</evidence>
<feature type="domain" description="Translation initiation factor IF2/IF5" evidence="10">
    <location>
        <begin position="21"/>
        <end position="128"/>
    </location>
</feature>
<dbReference type="Proteomes" id="UP000316080">
    <property type="component" value="Unassembled WGS sequence"/>
</dbReference>